<evidence type="ECO:0000256" key="1">
    <source>
        <dbReference type="SAM" id="MobiDB-lite"/>
    </source>
</evidence>
<evidence type="ECO:0000313" key="2">
    <source>
        <dbReference type="EMBL" id="MBM3276242.1"/>
    </source>
</evidence>
<proteinExistence type="predicted"/>
<protein>
    <submittedName>
        <fullName evidence="2">Uncharacterized protein</fullName>
    </submittedName>
</protein>
<sequence length="394" mass="42522">MAEFELPILGPPPPPPAAVAVVDRGYENVRVVETGKAITVWYENRRFFNALDGLAEILAIVAPLATPDASLNLIPLRDDQPLLELETTPRAVMGAATKGGRLDARILAPRNPPFDPLAPTANRADMTLQPALRFDQLSYSYLARADIAAPIGNGLRGVARLQAPVYPQFGFDPPTLALRSSGWMAPDVPAVFQVGTSANRAHLAGEVAYQVLGGYGFLKVKGALVQDAFPEFVAKAEARVPIWDLTLAGGWGQWPLGDWGPFFSVRRRFDRTMVEATVTKTHYGTQFRGTLGINLGFDPKPAPGTLRILPIGYYQMSYYATAYSAADPIQPDPEVDDFQDRLTPAFLEAHLSSLPWPEGSRDAPATPMPPVPSAPEVSSPPGPEGPGPRARTAH</sequence>
<reference evidence="2 3" key="1">
    <citation type="submission" date="2019-03" db="EMBL/GenBank/DDBJ databases">
        <title>Lake Tanganyika Metagenome-Assembled Genomes (MAGs).</title>
        <authorList>
            <person name="Tran P."/>
        </authorList>
    </citation>
    <scope>NUCLEOTIDE SEQUENCE [LARGE SCALE GENOMIC DNA]</scope>
    <source>
        <strain evidence="2">K_DeepCast_65m_m2_236</strain>
    </source>
</reference>
<feature type="compositionally biased region" description="Pro residues" evidence="1">
    <location>
        <begin position="366"/>
        <end position="386"/>
    </location>
</feature>
<gene>
    <name evidence="2" type="ORF">FJZ00_13900</name>
</gene>
<name>A0A938BKG5_9BACT</name>
<organism evidence="2 3">
    <name type="scientific">Candidatus Tanganyikabacteria bacterium</name>
    <dbReference type="NCBI Taxonomy" id="2961651"/>
    <lineage>
        <taxon>Bacteria</taxon>
        <taxon>Bacillati</taxon>
        <taxon>Candidatus Sericytochromatia</taxon>
        <taxon>Candidatus Tanganyikabacteria</taxon>
    </lineage>
</organism>
<dbReference type="EMBL" id="VGJX01000932">
    <property type="protein sequence ID" value="MBM3276242.1"/>
    <property type="molecule type" value="Genomic_DNA"/>
</dbReference>
<evidence type="ECO:0000313" key="3">
    <source>
        <dbReference type="Proteomes" id="UP000703893"/>
    </source>
</evidence>
<dbReference type="AlphaFoldDB" id="A0A938BKG5"/>
<accession>A0A938BKG5</accession>
<feature type="region of interest" description="Disordered" evidence="1">
    <location>
        <begin position="353"/>
        <end position="394"/>
    </location>
</feature>
<dbReference type="Proteomes" id="UP000703893">
    <property type="component" value="Unassembled WGS sequence"/>
</dbReference>
<comment type="caution">
    <text evidence="2">The sequence shown here is derived from an EMBL/GenBank/DDBJ whole genome shotgun (WGS) entry which is preliminary data.</text>
</comment>